<evidence type="ECO:0000313" key="1">
    <source>
        <dbReference type="EMBL" id="PIA58971.1"/>
    </source>
</evidence>
<dbReference type="AlphaFoldDB" id="A0A2G5ET95"/>
<gene>
    <name evidence="1" type="ORF">AQUCO_00400082v1</name>
</gene>
<dbReference type="Proteomes" id="UP000230069">
    <property type="component" value="Unassembled WGS sequence"/>
</dbReference>
<reference evidence="1 2" key="1">
    <citation type="submission" date="2017-09" db="EMBL/GenBank/DDBJ databases">
        <title>WGS assembly of Aquilegia coerulea Goldsmith.</title>
        <authorList>
            <person name="Hodges S."/>
            <person name="Kramer E."/>
            <person name="Nordborg M."/>
            <person name="Tomkins J."/>
            <person name="Borevitz J."/>
            <person name="Derieg N."/>
            <person name="Yan J."/>
            <person name="Mihaltcheva S."/>
            <person name="Hayes R.D."/>
            <person name="Rokhsar D."/>
        </authorList>
    </citation>
    <scope>NUCLEOTIDE SEQUENCE [LARGE SCALE GENOMIC DNA]</scope>
    <source>
        <strain evidence="2">cv. Goldsmith</strain>
    </source>
</reference>
<accession>A0A2G5ET95</accession>
<proteinExistence type="predicted"/>
<dbReference type="InParanoid" id="A0A2G5ET95"/>
<name>A0A2G5ET95_AQUCA</name>
<keyword evidence="2" id="KW-1185">Reference proteome</keyword>
<sequence length="108" mass="12514">MKVIAKSIKVLKENSQYHVTNPISGIINHSRLCQFKFHCVSQSIMSLSLLNSTLKDTKMRSPRCCLARLHISLHRFLHTTITYHCTSLLHGFAPLSDFLLHNERRKRN</sequence>
<protein>
    <submittedName>
        <fullName evidence="1">Uncharacterized protein</fullName>
    </submittedName>
</protein>
<evidence type="ECO:0000313" key="2">
    <source>
        <dbReference type="Proteomes" id="UP000230069"/>
    </source>
</evidence>
<organism evidence="1 2">
    <name type="scientific">Aquilegia coerulea</name>
    <name type="common">Rocky mountain columbine</name>
    <dbReference type="NCBI Taxonomy" id="218851"/>
    <lineage>
        <taxon>Eukaryota</taxon>
        <taxon>Viridiplantae</taxon>
        <taxon>Streptophyta</taxon>
        <taxon>Embryophyta</taxon>
        <taxon>Tracheophyta</taxon>
        <taxon>Spermatophyta</taxon>
        <taxon>Magnoliopsida</taxon>
        <taxon>Ranunculales</taxon>
        <taxon>Ranunculaceae</taxon>
        <taxon>Thalictroideae</taxon>
        <taxon>Aquilegia</taxon>
    </lineage>
</organism>
<dbReference type="EMBL" id="KZ305021">
    <property type="protein sequence ID" value="PIA58971.1"/>
    <property type="molecule type" value="Genomic_DNA"/>
</dbReference>